<sequence length="33" mass="4021">MVVSVFYAMCRPFMMRDFVFMTIKKRENQTILS</sequence>
<evidence type="ECO:0000313" key="2">
    <source>
        <dbReference type="Proteomes" id="UP000009215"/>
    </source>
</evidence>
<accession>A0AB33R519</accession>
<dbReference type="EMBL" id="HE858529">
    <property type="protein sequence ID" value="CCI62468.1"/>
    <property type="molecule type" value="Genomic_DNA"/>
</dbReference>
<protein>
    <submittedName>
        <fullName evidence="1">Uncharacterized protein</fullName>
    </submittedName>
</protein>
<dbReference type="Proteomes" id="UP000009215">
    <property type="component" value="Chromosome"/>
</dbReference>
<name>A0AB33R519_STREQ</name>
<gene>
    <name evidence="1" type="ORF">SDSE_0971</name>
</gene>
<dbReference type="AlphaFoldDB" id="A0AB33R519"/>
<dbReference type="KEGG" id="sdc:SDSE_0971"/>
<reference evidence="1 2" key="1">
    <citation type="submission" date="2012-05" db="EMBL/GenBank/DDBJ databases">
        <title>Complete genome sequence of a Streptococcus dysgalactiae subsp. equisimilis strain possessing Lancefield's group A antigen.</title>
        <authorList>
            <person name="Luetticken R."/>
            <person name="Bruellhoff K."/>
            <person name="Van der Linden M."/>
            <person name="Peltroche-Llacsahuanga H."/>
            <person name="Blom J."/>
            <person name="Weber-Lehmann J."/>
            <person name="Ferretti J.J."/>
            <person name="McShan W.M."/>
        </authorList>
    </citation>
    <scope>NUCLEOTIDE SEQUENCE [LARGE SCALE GENOMIC DNA]</scope>
    <source>
        <strain evidence="1 2">AC-2713</strain>
    </source>
</reference>
<organism evidence="1 2">
    <name type="scientific">Streptococcus dysgalactiae subsp. equisimilis AC-2713</name>
    <dbReference type="NCBI Taxonomy" id="759913"/>
    <lineage>
        <taxon>Bacteria</taxon>
        <taxon>Bacillati</taxon>
        <taxon>Bacillota</taxon>
        <taxon>Bacilli</taxon>
        <taxon>Lactobacillales</taxon>
        <taxon>Streptococcaceae</taxon>
        <taxon>Streptococcus</taxon>
    </lineage>
</organism>
<proteinExistence type="predicted"/>
<evidence type="ECO:0000313" key="1">
    <source>
        <dbReference type="EMBL" id="CCI62468.1"/>
    </source>
</evidence>